<reference evidence="3 4" key="1">
    <citation type="journal article" date="2008" name="BMC Genomics">
        <title>The missing link: Bordetella petrii is endowed with both the metabolic versatility of environmental bacteria and virulence traits of pathogenic Bordetellae.</title>
        <authorList>
            <person name="Gross R."/>
            <person name="Guzman C.A."/>
            <person name="Sebaihia M."/>
            <person name="Martins Dos Santos V.A."/>
            <person name="Pieper D.H."/>
            <person name="Koebnik R."/>
            <person name="Lechner M."/>
            <person name="Bartels D."/>
            <person name="Buhrmester J."/>
            <person name="Choudhuri J.V."/>
            <person name="Ebensen T."/>
            <person name="Gaigalat L."/>
            <person name="Herrmann S."/>
            <person name="Khachane A.N."/>
            <person name="Larisch C."/>
            <person name="Link S."/>
            <person name="Linke B."/>
            <person name="Meyer F."/>
            <person name="Mormann S."/>
            <person name="Nakunst D."/>
            <person name="Rueckert C."/>
            <person name="Schneiker-Bekel S."/>
            <person name="Schulze K."/>
            <person name="Vorhoelter F.J."/>
            <person name="Yevsa T."/>
            <person name="Engle J.T."/>
            <person name="Goldman W.E."/>
            <person name="Puehler A."/>
            <person name="Goebel U.B."/>
            <person name="Goesmann A."/>
            <person name="Bloecker H."/>
            <person name="Kaiser O."/>
            <person name="Martinez-Arias R."/>
        </authorList>
    </citation>
    <scope>NUCLEOTIDE SEQUENCE [LARGE SCALE GENOMIC DNA]</scope>
    <source>
        <strain evidence="4">ATCC BAA-461 / DSM 12804 / CCUG 43448 / CIP 107267 / Se-1111R</strain>
    </source>
</reference>
<dbReference type="STRING" id="94624.Bpet0899"/>
<proteinExistence type="predicted"/>
<accession>A9I8E0</accession>
<feature type="signal peptide" evidence="2">
    <location>
        <begin position="1"/>
        <end position="42"/>
    </location>
</feature>
<protein>
    <submittedName>
        <fullName evidence="3">Secreted protein</fullName>
    </submittedName>
</protein>
<name>A9I8E0_BORPD</name>
<evidence type="ECO:0000256" key="2">
    <source>
        <dbReference type="SAM" id="SignalP"/>
    </source>
</evidence>
<feature type="compositionally biased region" description="Low complexity" evidence="1">
    <location>
        <begin position="47"/>
        <end position="60"/>
    </location>
</feature>
<feature type="region of interest" description="Disordered" evidence="1">
    <location>
        <begin position="93"/>
        <end position="123"/>
    </location>
</feature>
<organism evidence="3 4">
    <name type="scientific">Bordetella petrii (strain ATCC BAA-461 / DSM 12804 / CCUG 43448 / CIP 107267 / Se-1111R)</name>
    <dbReference type="NCBI Taxonomy" id="340100"/>
    <lineage>
        <taxon>Bacteria</taxon>
        <taxon>Pseudomonadati</taxon>
        <taxon>Pseudomonadota</taxon>
        <taxon>Betaproteobacteria</taxon>
        <taxon>Burkholderiales</taxon>
        <taxon>Alcaligenaceae</taxon>
        <taxon>Bordetella</taxon>
    </lineage>
</organism>
<dbReference type="EMBL" id="AM902716">
    <property type="protein sequence ID" value="CAP41231.1"/>
    <property type="molecule type" value="Genomic_DNA"/>
</dbReference>
<feature type="chain" id="PRO_5002736346" evidence="2">
    <location>
        <begin position="43"/>
        <end position="479"/>
    </location>
</feature>
<keyword evidence="4" id="KW-1185">Reference proteome</keyword>
<feature type="region of interest" description="Disordered" evidence="1">
    <location>
        <begin position="128"/>
        <end position="147"/>
    </location>
</feature>
<dbReference type="AlphaFoldDB" id="A9I8E0"/>
<dbReference type="KEGG" id="bpt:Bpet0899"/>
<dbReference type="Proteomes" id="UP000001225">
    <property type="component" value="Chromosome"/>
</dbReference>
<dbReference type="eggNOG" id="COG3188">
    <property type="taxonomic scope" value="Bacteria"/>
</dbReference>
<evidence type="ECO:0000256" key="1">
    <source>
        <dbReference type="SAM" id="MobiDB-lite"/>
    </source>
</evidence>
<evidence type="ECO:0000313" key="4">
    <source>
        <dbReference type="Proteomes" id="UP000001225"/>
    </source>
</evidence>
<feature type="region of interest" description="Disordered" evidence="1">
    <location>
        <begin position="47"/>
        <end position="66"/>
    </location>
</feature>
<keyword evidence="2" id="KW-0732">Signal</keyword>
<sequence>MPRLSVFTLYGVMTSRNLPRKRVSRPLSAALLAGNMALGACATLEPPAASPATEAPAETPQAPPPARHAWNEIERAAREGISVLAPAQPLPVAPVARPESRELDLDPMPCQLTPAEGLTDSSLRPVASLPDAAQRPPGPDATGTLDAPVDAGPEAAPLPIQCANLFPDVAPAPRQEYAFGLETRDPVPHGSVMVVTGMAQPPNPWFSSVGAQQGFSYGGGRWVYHASAGPTVALGNLTANAPIWGSAVPIGGLQIADWAGGTQHVPQGRLAYSSTVGVLNYTDMAARSGAIDYGVTAGSGTLRYGLTPELTLESQMQSAPDLSTRGLGSTYSAGDLGTFQAGATQSSFDDINAWRYRFGYNVNLFESVSLAVTNEQIGAGFGDLAQYRNGVAAAPQMRNTLAAGVPIMGWGTLTGTYSGLRQSGEPIEQRFGLQHSMLIAPSVRLAVGADRDVVTGDYEMRAGVTMPVDAFMRGRWLPW</sequence>
<evidence type="ECO:0000313" key="3">
    <source>
        <dbReference type="EMBL" id="CAP41231.1"/>
    </source>
</evidence>
<gene>
    <name evidence="3" type="ordered locus">Bpet0899</name>
</gene>